<dbReference type="Proteomes" id="UP000280501">
    <property type="component" value="Unassembled WGS sequence"/>
</dbReference>
<dbReference type="PROSITE" id="PS00194">
    <property type="entry name" value="THIOREDOXIN_1"/>
    <property type="match status" value="1"/>
</dbReference>
<dbReference type="GO" id="GO:0016853">
    <property type="term" value="F:isomerase activity"/>
    <property type="evidence" value="ECO:0007669"/>
    <property type="project" value="UniProtKB-KW"/>
</dbReference>
<feature type="chain" id="PRO_5039194702" evidence="4">
    <location>
        <begin position="25"/>
        <end position="203"/>
    </location>
</feature>
<dbReference type="InterPro" id="IPR013740">
    <property type="entry name" value="Redoxin"/>
</dbReference>
<name>A0A3N4YKI5_9MICO</name>
<comment type="subcellular location">
    <subcellularLocation>
        <location evidence="1">Cell envelope</location>
    </subcellularLocation>
</comment>
<dbReference type="RefSeq" id="WP_123813164.1">
    <property type="nucleotide sequence ID" value="NZ_RKQZ01000001.1"/>
</dbReference>
<dbReference type="InterPro" id="IPR036249">
    <property type="entry name" value="Thioredoxin-like_sf"/>
</dbReference>
<evidence type="ECO:0000313" key="6">
    <source>
        <dbReference type="EMBL" id="RPF19936.1"/>
    </source>
</evidence>
<dbReference type="Gene3D" id="3.40.30.10">
    <property type="entry name" value="Glutaredoxin"/>
    <property type="match status" value="1"/>
</dbReference>
<protein>
    <submittedName>
        <fullName evidence="6">Thiol-disulfide isomerase/thioredoxin</fullName>
    </submittedName>
</protein>
<keyword evidence="2" id="KW-0201">Cytochrome c-type biogenesis</keyword>
<keyword evidence="7" id="KW-1185">Reference proteome</keyword>
<dbReference type="Pfam" id="PF08534">
    <property type="entry name" value="Redoxin"/>
    <property type="match status" value="1"/>
</dbReference>
<sequence length="203" mass="20496">MRRILTPLIAGALFLAGCAAGTTAGPEAGDDTGSSADAGAATDAPGGTGADQDGADQETGDAAGSGAETRVDATAWDFSAETLEGGTFEGASVAGTPTVLWFWAPWCPTCRAQIPTVTGLAEEHDGEVEFIGAGGLASDAEIRELAEEIPHVTHLIDVDGVVWQKFGVTAQSTFAVIDENGEIVADGYLDDGALEDLVADLAG</sequence>
<dbReference type="OrthoDB" id="9790194at2"/>
<dbReference type="PROSITE" id="PS51257">
    <property type="entry name" value="PROKAR_LIPOPROTEIN"/>
    <property type="match status" value="1"/>
</dbReference>
<accession>A0A3N4YKI5</accession>
<evidence type="ECO:0000256" key="3">
    <source>
        <dbReference type="SAM" id="MobiDB-lite"/>
    </source>
</evidence>
<dbReference type="PROSITE" id="PS51352">
    <property type="entry name" value="THIOREDOXIN_2"/>
    <property type="match status" value="1"/>
</dbReference>
<dbReference type="InterPro" id="IPR050553">
    <property type="entry name" value="Thioredoxin_ResA/DsbE_sf"/>
</dbReference>
<feature type="signal peptide" evidence="4">
    <location>
        <begin position="1"/>
        <end position="24"/>
    </location>
</feature>
<dbReference type="GO" id="GO:0017004">
    <property type="term" value="P:cytochrome complex assembly"/>
    <property type="evidence" value="ECO:0007669"/>
    <property type="project" value="UniProtKB-KW"/>
</dbReference>
<dbReference type="EMBL" id="RKQZ01000001">
    <property type="protein sequence ID" value="RPF19936.1"/>
    <property type="molecule type" value="Genomic_DNA"/>
</dbReference>
<dbReference type="AlphaFoldDB" id="A0A3N4YKI5"/>
<feature type="compositionally biased region" description="Low complexity" evidence="3">
    <location>
        <begin position="26"/>
        <end position="45"/>
    </location>
</feature>
<keyword evidence="6" id="KW-0413">Isomerase</keyword>
<dbReference type="PANTHER" id="PTHR42852">
    <property type="entry name" value="THIOL:DISULFIDE INTERCHANGE PROTEIN DSBE"/>
    <property type="match status" value="1"/>
</dbReference>
<proteinExistence type="predicted"/>
<dbReference type="GO" id="GO:0030313">
    <property type="term" value="C:cell envelope"/>
    <property type="evidence" value="ECO:0007669"/>
    <property type="project" value="UniProtKB-SubCell"/>
</dbReference>
<feature type="domain" description="Thioredoxin" evidence="5">
    <location>
        <begin position="69"/>
        <end position="203"/>
    </location>
</feature>
<evidence type="ECO:0000256" key="1">
    <source>
        <dbReference type="ARBA" id="ARBA00004196"/>
    </source>
</evidence>
<dbReference type="InterPro" id="IPR013766">
    <property type="entry name" value="Thioredoxin_domain"/>
</dbReference>
<evidence type="ECO:0000256" key="2">
    <source>
        <dbReference type="ARBA" id="ARBA00022748"/>
    </source>
</evidence>
<dbReference type="SUPFAM" id="SSF52833">
    <property type="entry name" value="Thioredoxin-like"/>
    <property type="match status" value="1"/>
</dbReference>
<feature type="region of interest" description="Disordered" evidence="3">
    <location>
        <begin position="26"/>
        <end position="68"/>
    </location>
</feature>
<dbReference type="PANTHER" id="PTHR42852:SF17">
    <property type="entry name" value="THIOREDOXIN-LIKE PROTEIN HI_1115"/>
    <property type="match status" value="1"/>
</dbReference>
<dbReference type="InterPro" id="IPR017937">
    <property type="entry name" value="Thioredoxin_CS"/>
</dbReference>
<organism evidence="6 7">
    <name type="scientific">Myceligenerans xiligouense</name>
    <dbReference type="NCBI Taxonomy" id="253184"/>
    <lineage>
        <taxon>Bacteria</taxon>
        <taxon>Bacillati</taxon>
        <taxon>Actinomycetota</taxon>
        <taxon>Actinomycetes</taxon>
        <taxon>Micrococcales</taxon>
        <taxon>Promicromonosporaceae</taxon>
        <taxon>Myceligenerans</taxon>
    </lineage>
</organism>
<evidence type="ECO:0000313" key="7">
    <source>
        <dbReference type="Proteomes" id="UP000280501"/>
    </source>
</evidence>
<comment type="caution">
    <text evidence="6">The sequence shown here is derived from an EMBL/GenBank/DDBJ whole genome shotgun (WGS) entry which is preliminary data.</text>
</comment>
<evidence type="ECO:0000256" key="4">
    <source>
        <dbReference type="SAM" id="SignalP"/>
    </source>
</evidence>
<keyword evidence="4" id="KW-0732">Signal</keyword>
<dbReference type="GO" id="GO:0016491">
    <property type="term" value="F:oxidoreductase activity"/>
    <property type="evidence" value="ECO:0007669"/>
    <property type="project" value="InterPro"/>
</dbReference>
<gene>
    <name evidence="6" type="ORF">EDD34_0508</name>
</gene>
<evidence type="ECO:0000259" key="5">
    <source>
        <dbReference type="PROSITE" id="PS51352"/>
    </source>
</evidence>
<reference evidence="6 7" key="1">
    <citation type="submission" date="2018-11" db="EMBL/GenBank/DDBJ databases">
        <title>Sequencing the genomes of 1000 actinobacteria strains.</title>
        <authorList>
            <person name="Klenk H.-P."/>
        </authorList>
    </citation>
    <scope>NUCLEOTIDE SEQUENCE [LARGE SCALE GENOMIC DNA]</scope>
    <source>
        <strain evidence="6 7">DSM 15700</strain>
    </source>
</reference>